<dbReference type="GO" id="GO:0016747">
    <property type="term" value="F:acyltransferase activity, transferring groups other than amino-acyl groups"/>
    <property type="evidence" value="ECO:0007669"/>
    <property type="project" value="InterPro"/>
</dbReference>
<gene>
    <name evidence="2" type="ORF">JI744_02625</name>
</gene>
<comment type="caution">
    <text evidence="2">The sequence shown here is derived from an EMBL/GenBank/DDBJ whole genome shotgun (WGS) entry which is preliminary data.</text>
</comment>
<name>A0A8J7MPA9_9RHOB</name>
<sequence length="151" mass="16778">MTSRIAMERISTQQASPEDAGHLADIRVAAMRPSLEALGRFDTDRARHRLLDGFCAGDTTLIKTDGLVAGFYVLRNRGDHLYLDHFYLSPDQQGKGIGRWIVETIKDKARSLGTPVRLMALRHSAANAFYLGAGFRALGSEGYDIHYQWGP</sequence>
<dbReference type="RefSeq" id="WP_202658003.1">
    <property type="nucleotide sequence ID" value="NZ_JAESVP010000001.1"/>
</dbReference>
<evidence type="ECO:0000313" key="3">
    <source>
        <dbReference type="Proteomes" id="UP000619033"/>
    </source>
</evidence>
<feature type="domain" description="N-acetyltransferase" evidence="1">
    <location>
        <begin position="10"/>
        <end position="151"/>
    </location>
</feature>
<dbReference type="CDD" id="cd04301">
    <property type="entry name" value="NAT_SF"/>
    <property type="match status" value="1"/>
</dbReference>
<dbReference type="SUPFAM" id="SSF55729">
    <property type="entry name" value="Acyl-CoA N-acyltransferases (Nat)"/>
    <property type="match status" value="1"/>
</dbReference>
<reference evidence="2" key="1">
    <citation type="submission" date="2021-01" db="EMBL/GenBank/DDBJ databases">
        <title>Genome seq and assembly of Tabrizicola sp. KVB23.</title>
        <authorList>
            <person name="Chhetri G."/>
        </authorList>
    </citation>
    <scope>NUCLEOTIDE SEQUENCE</scope>
    <source>
        <strain evidence="2">KVB23</strain>
    </source>
</reference>
<proteinExistence type="predicted"/>
<protein>
    <submittedName>
        <fullName evidence="2">GNAT family N-acetyltransferase</fullName>
    </submittedName>
</protein>
<accession>A0A8J7MPA9</accession>
<dbReference type="InterPro" id="IPR000182">
    <property type="entry name" value="GNAT_dom"/>
</dbReference>
<keyword evidence="3" id="KW-1185">Reference proteome</keyword>
<dbReference type="PROSITE" id="PS51186">
    <property type="entry name" value="GNAT"/>
    <property type="match status" value="1"/>
</dbReference>
<dbReference type="AlphaFoldDB" id="A0A8J7MPA9"/>
<dbReference type="Pfam" id="PF13673">
    <property type="entry name" value="Acetyltransf_10"/>
    <property type="match status" value="1"/>
</dbReference>
<dbReference type="EMBL" id="JAESVP010000001">
    <property type="protein sequence ID" value="MBL4926992.1"/>
    <property type="molecule type" value="Genomic_DNA"/>
</dbReference>
<evidence type="ECO:0000313" key="2">
    <source>
        <dbReference type="EMBL" id="MBL4926992.1"/>
    </source>
</evidence>
<dbReference type="InterPro" id="IPR016181">
    <property type="entry name" value="Acyl_CoA_acyltransferase"/>
</dbReference>
<organism evidence="2 3">
    <name type="scientific">Fuscibacter oryzae</name>
    <dbReference type="NCBI Taxonomy" id="2803939"/>
    <lineage>
        <taxon>Bacteria</taxon>
        <taxon>Pseudomonadati</taxon>
        <taxon>Pseudomonadota</taxon>
        <taxon>Alphaproteobacteria</taxon>
        <taxon>Rhodobacterales</taxon>
        <taxon>Paracoccaceae</taxon>
        <taxon>Fuscibacter</taxon>
    </lineage>
</organism>
<dbReference type="Proteomes" id="UP000619033">
    <property type="component" value="Unassembled WGS sequence"/>
</dbReference>
<evidence type="ECO:0000259" key="1">
    <source>
        <dbReference type="PROSITE" id="PS51186"/>
    </source>
</evidence>
<dbReference type="Gene3D" id="3.40.630.30">
    <property type="match status" value="1"/>
</dbReference>